<dbReference type="InterPro" id="IPR010719">
    <property type="entry name" value="MnmM_MeTrfase"/>
</dbReference>
<proteinExistence type="predicted"/>
<evidence type="ECO:0000313" key="4">
    <source>
        <dbReference type="Proteomes" id="UP000215545"/>
    </source>
</evidence>
<dbReference type="GO" id="GO:0032259">
    <property type="term" value="P:methylation"/>
    <property type="evidence" value="ECO:0007669"/>
    <property type="project" value="UniProtKB-KW"/>
</dbReference>
<dbReference type="RefSeq" id="WP_045851683.1">
    <property type="nucleotide sequence ID" value="NZ_FTLX01000012.1"/>
</dbReference>
<dbReference type="Gene3D" id="3.40.50.150">
    <property type="entry name" value="Vaccinia Virus protein VP39"/>
    <property type="match status" value="1"/>
</dbReference>
<sequence>MIVEGILPFARLLLQKTVSEKGYFVDATAGNGHDTLFLAQLAGDGHVFAFDVQEQAIANTASRLQDASLLHKATLFRAGHEQASSLIPECVHGHVNAAIFNLGYLPKGDKTVITKPDTTISAIEQLFEMLKPGGIIVLVIYHGHAGGADERDAVTTYAASLDQQKAHVLQYGFINQANTPPFIVAIEKR</sequence>
<dbReference type="STRING" id="1017273.SAMN05443094_11238"/>
<keyword evidence="4" id="KW-1185">Reference proteome</keyword>
<dbReference type="SUPFAM" id="SSF53335">
    <property type="entry name" value="S-adenosyl-L-methionine-dependent methyltransferases"/>
    <property type="match status" value="1"/>
</dbReference>
<dbReference type="GO" id="GO:0008168">
    <property type="term" value="F:methyltransferase activity"/>
    <property type="evidence" value="ECO:0007669"/>
    <property type="project" value="UniProtKB-KW"/>
</dbReference>
<dbReference type="EMBL" id="MWSK01000012">
    <property type="protein sequence ID" value="OXS73947.1"/>
    <property type="molecule type" value="Genomic_DNA"/>
</dbReference>
<keyword evidence="2" id="KW-0489">Methyltransferase</keyword>
<reference evidence="2 3" key="1">
    <citation type="submission" date="2017-01" db="EMBL/GenBank/DDBJ databases">
        <authorList>
            <person name="Mah S.A."/>
            <person name="Swanson W.J."/>
            <person name="Moy G.W."/>
            <person name="Vacquier V.D."/>
        </authorList>
    </citation>
    <scope>NUCLEOTIDE SEQUENCE [LARGE SCALE GENOMIC DNA]</scope>
    <source>
        <strain evidence="2 3">NIO-1016</strain>
    </source>
</reference>
<protein>
    <submittedName>
        <fullName evidence="1">16S rRNA (Cytosine(1402)-N(4))-methyltransferase</fullName>
    </submittedName>
    <submittedName>
        <fullName evidence="2">Putative rRNA methylase</fullName>
    </submittedName>
</protein>
<dbReference type="Proteomes" id="UP000215545">
    <property type="component" value="Unassembled WGS sequence"/>
</dbReference>
<name>A0A1N7C9M5_9BACI</name>
<keyword evidence="2" id="KW-0808">Transferase</keyword>
<evidence type="ECO:0000313" key="1">
    <source>
        <dbReference type="EMBL" id="OXS73947.1"/>
    </source>
</evidence>
<dbReference type="PANTHER" id="PTHR35276">
    <property type="entry name" value="S-ADENOSYL-L-METHIONINE-DEPENDENT METHYLTRANSFERASES SUPERFAMILY PROTEIN"/>
    <property type="match status" value="1"/>
</dbReference>
<evidence type="ECO:0000313" key="2">
    <source>
        <dbReference type="EMBL" id="SIR60351.1"/>
    </source>
</evidence>
<dbReference type="Pfam" id="PF06962">
    <property type="entry name" value="rRNA_methylase"/>
    <property type="match status" value="1"/>
</dbReference>
<gene>
    <name evidence="1" type="ORF">B1B05_17565</name>
    <name evidence="2" type="ORF">SAMN05443094_11238</name>
</gene>
<dbReference type="CDD" id="cd02440">
    <property type="entry name" value="AdoMet_MTases"/>
    <property type="match status" value="1"/>
</dbReference>
<dbReference type="AlphaFoldDB" id="A0A1N7C9M5"/>
<dbReference type="OrthoDB" id="9792989at2"/>
<dbReference type="PANTHER" id="PTHR35276:SF1">
    <property type="entry name" value="TRNA (MNM(5)S(2)U34)-METHYLTRANSFERASE, CHLOROPLASTIC"/>
    <property type="match status" value="1"/>
</dbReference>
<organism evidence="2 3">
    <name type="scientific">Domibacillus enclensis</name>
    <dbReference type="NCBI Taxonomy" id="1017273"/>
    <lineage>
        <taxon>Bacteria</taxon>
        <taxon>Bacillati</taxon>
        <taxon>Bacillota</taxon>
        <taxon>Bacilli</taxon>
        <taxon>Bacillales</taxon>
        <taxon>Bacillaceae</taxon>
        <taxon>Domibacillus</taxon>
    </lineage>
</organism>
<accession>A0A1N7C9M5</accession>
<dbReference type="EMBL" id="FTLX01000012">
    <property type="protein sequence ID" value="SIR60351.1"/>
    <property type="molecule type" value="Genomic_DNA"/>
</dbReference>
<dbReference type="InterPro" id="IPR029063">
    <property type="entry name" value="SAM-dependent_MTases_sf"/>
</dbReference>
<reference evidence="1" key="3">
    <citation type="submission" date="2017-03" db="EMBL/GenBank/DDBJ databases">
        <authorList>
            <person name="Dastager S.G."/>
            <person name="Neurgaonkar P.S."/>
            <person name="Dharne M.S."/>
        </authorList>
    </citation>
    <scope>NUCLEOTIDE SEQUENCE</scope>
    <source>
        <strain evidence="1">DSM 25145</strain>
    </source>
</reference>
<dbReference type="Proteomes" id="UP000186385">
    <property type="component" value="Unassembled WGS sequence"/>
</dbReference>
<reference evidence="4" key="2">
    <citation type="submission" date="2017-03" db="EMBL/GenBank/DDBJ databases">
        <title>Bacillus sp. V-88(T) DSM27956, whole genome shotgun sequencing project.</title>
        <authorList>
            <person name="Dastager S.G."/>
            <person name="Neurgaonkar P.S."/>
            <person name="Dharne M.S."/>
        </authorList>
    </citation>
    <scope>NUCLEOTIDE SEQUENCE [LARGE SCALE GENOMIC DNA]</scope>
    <source>
        <strain evidence="4">DSM 25145</strain>
    </source>
</reference>
<evidence type="ECO:0000313" key="3">
    <source>
        <dbReference type="Proteomes" id="UP000186385"/>
    </source>
</evidence>